<dbReference type="InterPro" id="IPR036291">
    <property type="entry name" value="NAD(P)-bd_dom_sf"/>
</dbReference>
<dbReference type="Pfam" id="PF03435">
    <property type="entry name" value="Sacchrp_dh_NADP"/>
    <property type="match status" value="1"/>
</dbReference>
<accession>D0LI30</accession>
<dbReference type="Gene3D" id="3.40.50.720">
    <property type="entry name" value="NAD(P)-binding Rossmann-like Domain"/>
    <property type="match status" value="1"/>
</dbReference>
<dbReference type="SMR" id="D0LI30"/>
<dbReference type="KEGG" id="hoh:Hoch_2316"/>
<name>D0LI30_HALO1</name>
<dbReference type="EMBL" id="CP001804">
    <property type="protein sequence ID" value="ACY14859.1"/>
    <property type="molecule type" value="Genomic_DNA"/>
</dbReference>
<keyword evidence="3" id="KW-1185">Reference proteome</keyword>
<sequence length="413" mass="43724">MSVLIYGATGLAGTLIARGLRVRDRYFTQADENPTAAATGPGVGVGVGVGEPLDLVLAGRDRRRLERLAETLSQRGAGELSVRTAPVHDAAALRAAMDGVDLVVNCAGPFERVGMPVVEAAVDVRVPYLDIAAEQRFLRSVYEQYESLTRHRETLIVSGMGMEIALGDLGLHVAAAAASGALASVVPPVTDEPAVDELAVAYALDDLPPTAAARESAVSSLSAPISVWIGDLWDLRPPMAERRAVNFGAGFGQRTALLHPAGEVITAPRHVRAGRVRGFRSMRAEGPLSDLATRVATALSPALPSLFMGALGAQARAQIAPRDRGSKRTRSQLRFAVSCEARVRFEYAHLVVSGADPHQSTARIACFAARSLLARARAAALPTGVRTPAEVFAPGATLEHLVQRCDLRLRKSF</sequence>
<dbReference type="SUPFAM" id="SSF51735">
    <property type="entry name" value="NAD(P)-binding Rossmann-fold domains"/>
    <property type="match status" value="1"/>
</dbReference>
<evidence type="ECO:0000313" key="3">
    <source>
        <dbReference type="Proteomes" id="UP000001880"/>
    </source>
</evidence>
<evidence type="ECO:0000259" key="1">
    <source>
        <dbReference type="Pfam" id="PF03435"/>
    </source>
</evidence>
<organism evidence="2 3">
    <name type="scientific">Haliangium ochraceum (strain DSM 14365 / JCM 11303 / SMP-2)</name>
    <dbReference type="NCBI Taxonomy" id="502025"/>
    <lineage>
        <taxon>Bacteria</taxon>
        <taxon>Pseudomonadati</taxon>
        <taxon>Myxococcota</taxon>
        <taxon>Polyangia</taxon>
        <taxon>Haliangiales</taxon>
        <taxon>Kofleriaceae</taxon>
        <taxon>Haliangium</taxon>
    </lineage>
</organism>
<dbReference type="Proteomes" id="UP000001880">
    <property type="component" value="Chromosome"/>
</dbReference>
<proteinExistence type="predicted"/>
<dbReference type="HOGENOM" id="CLU_665274_0_0_7"/>
<reference evidence="2 3" key="1">
    <citation type="journal article" date="2010" name="Stand. Genomic Sci.">
        <title>Complete genome sequence of Haliangium ochraceum type strain (SMP-2).</title>
        <authorList>
            <consortium name="US DOE Joint Genome Institute (JGI-PGF)"/>
            <person name="Ivanova N."/>
            <person name="Daum C."/>
            <person name="Lang E."/>
            <person name="Abt B."/>
            <person name="Kopitz M."/>
            <person name="Saunders E."/>
            <person name="Lapidus A."/>
            <person name="Lucas S."/>
            <person name="Glavina Del Rio T."/>
            <person name="Nolan M."/>
            <person name="Tice H."/>
            <person name="Copeland A."/>
            <person name="Cheng J.F."/>
            <person name="Chen F."/>
            <person name="Bruce D."/>
            <person name="Goodwin L."/>
            <person name="Pitluck S."/>
            <person name="Mavromatis K."/>
            <person name="Pati A."/>
            <person name="Mikhailova N."/>
            <person name="Chen A."/>
            <person name="Palaniappan K."/>
            <person name="Land M."/>
            <person name="Hauser L."/>
            <person name="Chang Y.J."/>
            <person name="Jeffries C.D."/>
            <person name="Detter J.C."/>
            <person name="Brettin T."/>
            <person name="Rohde M."/>
            <person name="Goker M."/>
            <person name="Bristow J."/>
            <person name="Markowitz V."/>
            <person name="Eisen J.A."/>
            <person name="Hugenholtz P."/>
            <person name="Kyrpides N.C."/>
            <person name="Klenk H.P."/>
        </authorList>
    </citation>
    <scope>NUCLEOTIDE SEQUENCE [LARGE SCALE GENOMIC DNA]</scope>
    <source>
        <strain evidence="3">DSM 14365 / CIP 107738 / JCM 11303 / AJ 13395 / SMP-2</strain>
    </source>
</reference>
<gene>
    <name evidence="2" type="ordered locus">Hoch_2316</name>
</gene>
<dbReference type="InterPro" id="IPR005097">
    <property type="entry name" value="Sacchrp_dh_NADP-bd"/>
</dbReference>
<dbReference type="STRING" id="502025.Hoch_2316"/>
<protein>
    <submittedName>
        <fullName evidence="2">Saccharopine dehydrogenase</fullName>
    </submittedName>
</protein>
<dbReference type="RefSeq" id="WP_012827467.1">
    <property type="nucleotide sequence ID" value="NC_013440.1"/>
</dbReference>
<dbReference type="eggNOG" id="COG3268">
    <property type="taxonomic scope" value="Bacteria"/>
</dbReference>
<dbReference type="AlphaFoldDB" id="D0LI30"/>
<dbReference type="PANTHER" id="PTHR43781">
    <property type="entry name" value="SACCHAROPINE DEHYDROGENASE"/>
    <property type="match status" value="1"/>
</dbReference>
<evidence type="ECO:0000313" key="2">
    <source>
        <dbReference type="EMBL" id="ACY14859.1"/>
    </source>
</evidence>
<dbReference type="PANTHER" id="PTHR43781:SF1">
    <property type="entry name" value="SACCHAROPINE DEHYDROGENASE"/>
    <property type="match status" value="1"/>
</dbReference>
<feature type="domain" description="Saccharopine dehydrogenase NADP binding" evidence="1">
    <location>
        <begin position="54"/>
        <end position="149"/>
    </location>
</feature>
<dbReference type="OrthoDB" id="5414718at2"/>